<gene>
    <name evidence="1" type="ORF">N7G274_009266</name>
</gene>
<reference evidence="1 2" key="1">
    <citation type="submission" date="2024-09" db="EMBL/GenBank/DDBJ databases">
        <title>Rethinking Asexuality: The Enigmatic Case of Functional Sexual Genes in Lepraria (Stereocaulaceae).</title>
        <authorList>
            <person name="Doellman M."/>
            <person name="Sun Y."/>
            <person name="Barcenas-Pena A."/>
            <person name="Lumbsch H.T."/>
            <person name="Grewe F."/>
        </authorList>
    </citation>
    <scope>NUCLEOTIDE SEQUENCE [LARGE SCALE GENOMIC DNA]</scope>
    <source>
        <strain evidence="1 2">Mercado 3170</strain>
    </source>
</reference>
<name>A0ABR3ZZC0_9LECA</name>
<keyword evidence="2" id="KW-1185">Reference proteome</keyword>
<sequence length="160" mass="18221">MQRLDNVLQLVVERVVNILIPQGLNLRFDLIAPTGHLTLALKRAIHWDLLLCAITDQSDGEQFQIFAKLAEARKKSVGDAQIITDYPNSYKVSFQDAYNLVLAALKYGREKALQHLLDLRPYCKGPAFLLRALEDDEVIVRKFIDDDLESVQPRRTFLAS</sequence>
<dbReference type="EMBL" id="JBEFKJ010000035">
    <property type="protein sequence ID" value="KAL2038046.1"/>
    <property type="molecule type" value="Genomic_DNA"/>
</dbReference>
<organism evidence="1 2">
    <name type="scientific">Stereocaulon virgatum</name>
    <dbReference type="NCBI Taxonomy" id="373712"/>
    <lineage>
        <taxon>Eukaryota</taxon>
        <taxon>Fungi</taxon>
        <taxon>Dikarya</taxon>
        <taxon>Ascomycota</taxon>
        <taxon>Pezizomycotina</taxon>
        <taxon>Lecanoromycetes</taxon>
        <taxon>OSLEUM clade</taxon>
        <taxon>Lecanoromycetidae</taxon>
        <taxon>Lecanorales</taxon>
        <taxon>Lecanorineae</taxon>
        <taxon>Stereocaulaceae</taxon>
        <taxon>Stereocaulon</taxon>
    </lineage>
</organism>
<protein>
    <submittedName>
        <fullName evidence="1">Uncharacterized protein</fullName>
    </submittedName>
</protein>
<evidence type="ECO:0000313" key="2">
    <source>
        <dbReference type="Proteomes" id="UP001590950"/>
    </source>
</evidence>
<comment type="caution">
    <text evidence="1">The sequence shown here is derived from an EMBL/GenBank/DDBJ whole genome shotgun (WGS) entry which is preliminary data.</text>
</comment>
<proteinExistence type="predicted"/>
<dbReference type="Proteomes" id="UP001590950">
    <property type="component" value="Unassembled WGS sequence"/>
</dbReference>
<evidence type="ECO:0000313" key="1">
    <source>
        <dbReference type="EMBL" id="KAL2038046.1"/>
    </source>
</evidence>
<accession>A0ABR3ZZC0</accession>